<organism evidence="1 2">
    <name type="scientific">Listeria fleischmannii FSL S10-1203</name>
    <dbReference type="NCBI Taxonomy" id="1265822"/>
    <lineage>
        <taxon>Bacteria</taxon>
        <taxon>Bacillati</taxon>
        <taxon>Bacillota</taxon>
        <taxon>Bacilli</taxon>
        <taxon>Bacillales</taxon>
        <taxon>Listeriaceae</taxon>
        <taxon>Listeria</taxon>
    </lineage>
</organism>
<protein>
    <submittedName>
        <fullName evidence="1">Uncharacterized protein</fullName>
    </submittedName>
</protein>
<evidence type="ECO:0000313" key="1">
    <source>
        <dbReference type="EMBL" id="EUJ59495.1"/>
    </source>
</evidence>
<proteinExistence type="predicted"/>
<evidence type="ECO:0000313" key="2">
    <source>
        <dbReference type="Proteomes" id="UP000019241"/>
    </source>
</evidence>
<accession>W7DUY8</accession>
<gene>
    <name evidence="1" type="ORF">MCOL2_05835</name>
</gene>
<dbReference type="RefSeq" id="WP_036062862.1">
    <property type="nucleotide sequence ID" value="NZ_AODM01000017.1"/>
</dbReference>
<dbReference type="PATRIC" id="fig|1265822.4.peg.1187"/>
<sequence>MFLTRESENGINIHFEPPKQQVHILYKPIVGVKEAAYLADVSEATFREDHMKDTRLIEKAMFKEGNRYKFETEPLLEYLHLRACELRIKNGIYIS</sequence>
<comment type="caution">
    <text evidence="1">The sequence shown here is derived from an EMBL/GenBank/DDBJ whole genome shotgun (WGS) entry which is preliminary data.</text>
</comment>
<dbReference type="EMBL" id="AODM01000017">
    <property type="protein sequence ID" value="EUJ59495.1"/>
    <property type="molecule type" value="Genomic_DNA"/>
</dbReference>
<name>W7DUY8_9LIST</name>
<dbReference type="AlphaFoldDB" id="W7DUY8"/>
<dbReference type="Proteomes" id="UP000019241">
    <property type="component" value="Unassembled WGS sequence"/>
</dbReference>
<reference evidence="1 2" key="1">
    <citation type="submission" date="2012-12" db="EMBL/GenBank/DDBJ databases">
        <title>Novel taxa of Listeriaceae from agricultural environments in the United States.</title>
        <authorList>
            <person name="den Bakker H.C."/>
            <person name="Allred A."/>
            <person name="Warchocki S."/>
            <person name="Wright E.M."/>
            <person name="Burrell A."/>
            <person name="Nightingale K.K."/>
            <person name="Kephart D."/>
            <person name="Wiedmann M."/>
        </authorList>
    </citation>
    <scope>NUCLEOTIDE SEQUENCE [LARGE SCALE GENOMIC DNA]</scope>
    <source>
        <strain evidence="1 2">FSL S10-1203</strain>
    </source>
</reference>